<dbReference type="OrthoDB" id="3051956at2759"/>
<accession>A0A0C3BSW5</accession>
<dbReference type="HOGENOM" id="CLU_210659_0_0_1"/>
<evidence type="ECO:0000313" key="1">
    <source>
        <dbReference type="EMBL" id="KIM80452.1"/>
    </source>
</evidence>
<sequence length="55" mass="6047">SKKDVKFPPAPPSAELFHNIVSNFCADTSPEMFEEAGCVVCGKLTPICEMEERSE</sequence>
<reference evidence="1 2" key="1">
    <citation type="submission" date="2014-04" db="EMBL/GenBank/DDBJ databases">
        <authorList>
            <consortium name="DOE Joint Genome Institute"/>
            <person name="Kuo A."/>
            <person name="Tarkka M."/>
            <person name="Buscot F."/>
            <person name="Kohler A."/>
            <person name="Nagy L.G."/>
            <person name="Floudas D."/>
            <person name="Copeland A."/>
            <person name="Barry K.W."/>
            <person name="Cichocki N."/>
            <person name="Veneault-Fourrey C."/>
            <person name="LaButti K."/>
            <person name="Lindquist E.A."/>
            <person name="Lipzen A."/>
            <person name="Lundell T."/>
            <person name="Morin E."/>
            <person name="Murat C."/>
            <person name="Sun H."/>
            <person name="Tunlid A."/>
            <person name="Henrissat B."/>
            <person name="Grigoriev I.V."/>
            <person name="Hibbett D.S."/>
            <person name="Martin F."/>
            <person name="Nordberg H.P."/>
            <person name="Cantor M.N."/>
            <person name="Hua S.X."/>
        </authorList>
    </citation>
    <scope>NUCLEOTIDE SEQUENCE [LARGE SCALE GENOMIC DNA]</scope>
    <source>
        <strain evidence="1 2">F 1598</strain>
    </source>
</reference>
<proteinExistence type="predicted"/>
<gene>
    <name evidence="1" type="ORF">PILCRDRAFT_26242</name>
</gene>
<organism evidence="1 2">
    <name type="scientific">Piloderma croceum (strain F 1598)</name>
    <dbReference type="NCBI Taxonomy" id="765440"/>
    <lineage>
        <taxon>Eukaryota</taxon>
        <taxon>Fungi</taxon>
        <taxon>Dikarya</taxon>
        <taxon>Basidiomycota</taxon>
        <taxon>Agaricomycotina</taxon>
        <taxon>Agaricomycetes</taxon>
        <taxon>Agaricomycetidae</taxon>
        <taxon>Atheliales</taxon>
        <taxon>Atheliaceae</taxon>
        <taxon>Piloderma</taxon>
    </lineage>
</organism>
<dbReference type="AlphaFoldDB" id="A0A0C3BSW5"/>
<evidence type="ECO:0000313" key="2">
    <source>
        <dbReference type="Proteomes" id="UP000054166"/>
    </source>
</evidence>
<reference evidence="2" key="2">
    <citation type="submission" date="2015-01" db="EMBL/GenBank/DDBJ databases">
        <title>Evolutionary Origins and Diversification of the Mycorrhizal Mutualists.</title>
        <authorList>
            <consortium name="DOE Joint Genome Institute"/>
            <consortium name="Mycorrhizal Genomics Consortium"/>
            <person name="Kohler A."/>
            <person name="Kuo A."/>
            <person name="Nagy L.G."/>
            <person name="Floudas D."/>
            <person name="Copeland A."/>
            <person name="Barry K.W."/>
            <person name="Cichocki N."/>
            <person name="Veneault-Fourrey C."/>
            <person name="LaButti K."/>
            <person name="Lindquist E.A."/>
            <person name="Lipzen A."/>
            <person name="Lundell T."/>
            <person name="Morin E."/>
            <person name="Murat C."/>
            <person name="Riley R."/>
            <person name="Ohm R."/>
            <person name="Sun H."/>
            <person name="Tunlid A."/>
            <person name="Henrissat B."/>
            <person name="Grigoriev I.V."/>
            <person name="Hibbett D.S."/>
            <person name="Martin F."/>
        </authorList>
    </citation>
    <scope>NUCLEOTIDE SEQUENCE [LARGE SCALE GENOMIC DNA]</scope>
    <source>
        <strain evidence="2">F 1598</strain>
    </source>
</reference>
<keyword evidence="2" id="KW-1185">Reference proteome</keyword>
<dbReference type="Proteomes" id="UP000054166">
    <property type="component" value="Unassembled WGS sequence"/>
</dbReference>
<feature type="non-terminal residue" evidence="1">
    <location>
        <position position="55"/>
    </location>
</feature>
<dbReference type="EMBL" id="KN833004">
    <property type="protein sequence ID" value="KIM80452.1"/>
    <property type="molecule type" value="Genomic_DNA"/>
</dbReference>
<dbReference type="InParanoid" id="A0A0C3BSW5"/>
<feature type="non-terminal residue" evidence="1">
    <location>
        <position position="1"/>
    </location>
</feature>
<protein>
    <submittedName>
        <fullName evidence="1">Uncharacterized protein</fullName>
    </submittedName>
</protein>
<name>A0A0C3BSW5_PILCF</name>